<dbReference type="InterPro" id="IPR005589">
    <property type="entry name" value="ArfA"/>
</dbReference>
<organism evidence="2 3">
    <name type="scientific">Pseudomonas syringae pv. apii</name>
    <dbReference type="NCBI Taxonomy" id="81036"/>
    <lineage>
        <taxon>Bacteria</taxon>
        <taxon>Pseudomonadati</taxon>
        <taxon>Pseudomonadota</taxon>
        <taxon>Gammaproteobacteria</taxon>
        <taxon>Pseudomonadales</taxon>
        <taxon>Pseudomonadaceae</taxon>
        <taxon>Pseudomonas</taxon>
    </lineage>
</organism>
<evidence type="ECO:0000256" key="1">
    <source>
        <dbReference type="SAM" id="MobiDB-lite"/>
    </source>
</evidence>
<reference evidence="2 3" key="1">
    <citation type="submission" date="2018-08" db="EMBL/GenBank/DDBJ databases">
        <title>Recombination of ecologically and evolutionarily significant loci maintains genetic cohesion in the Pseudomonas syringae species complex.</title>
        <authorList>
            <person name="Dillon M."/>
            <person name="Thakur S."/>
            <person name="Almeida R.N.D."/>
            <person name="Weir B.S."/>
            <person name="Guttman D.S."/>
        </authorList>
    </citation>
    <scope>NUCLEOTIDE SEQUENCE [LARGE SCALE GENOMIC DNA]</scope>
    <source>
        <strain evidence="2 3">ICMP 11947</strain>
    </source>
</reference>
<gene>
    <name evidence="2" type="ORF">ALP23_04715</name>
</gene>
<dbReference type="Proteomes" id="UP000271152">
    <property type="component" value="Unassembled WGS sequence"/>
</dbReference>
<comment type="caution">
    <text evidence="2">The sequence shown here is derived from an EMBL/GenBank/DDBJ whole genome shotgun (WGS) entry which is preliminary data.</text>
</comment>
<evidence type="ECO:0000313" key="3">
    <source>
        <dbReference type="Proteomes" id="UP000271152"/>
    </source>
</evidence>
<dbReference type="AlphaFoldDB" id="A0A3M5WVQ1"/>
<feature type="compositionally biased region" description="Basic and acidic residues" evidence="1">
    <location>
        <begin position="1"/>
        <end position="12"/>
    </location>
</feature>
<feature type="region of interest" description="Disordered" evidence="1">
    <location>
        <begin position="1"/>
        <end position="21"/>
    </location>
</feature>
<name>A0A3M5WVQ1_9PSED</name>
<dbReference type="EMBL" id="RBUG01000053">
    <property type="protein sequence ID" value="RMU74592.1"/>
    <property type="molecule type" value="Genomic_DNA"/>
</dbReference>
<dbReference type="Pfam" id="PF03889">
    <property type="entry name" value="ArfA"/>
    <property type="match status" value="1"/>
</dbReference>
<evidence type="ECO:0000313" key="2">
    <source>
        <dbReference type="EMBL" id="RMU74592.1"/>
    </source>
</evidence>
<proteinExistence type="predicted"/>
<protein>
    <recommendedName>
        <fullName evidence="4">Lipoyl synthase</fullName>
    </recommendedName>
</protein>
<dbReference type="GO" id="GO:0072344">
    <property type="term" value="P:rescue of stalled ribosome"/>
    <property type="evidence" value="ECO:0007669"/>
    <property type="project" value="InterPro"/>
</dbReference>
<sequence length="118" mass="13072">MHADAEHRHDNQSDGPAPAPSRASSLLQVFIHSANYALSAIAYDYWTHAPLCPMIRSVLQYPSGAPAMSKPKRPNKAKSIIAQPLFRSRQEQPAKGKGSYRREAFQSKSWEASCFMAA</sequence>
<accession>A0A3M5WVQ1</accession>
<evidence type="ECO:0008006" key="4">
    <source>
        <dbReference type="Google" id="ProtNLM"/>
    </source>
</evidence>